<dbReference type="PaxDb" id="4097-A0A1S3ZBY8"/>
<dbReference type="Gene3D" id="3.30.70.270">
    <property type="match status" value="1"/>
</dbReference>
<gene>
    <name evidence="1" type="primary">LOC107785041</name>
</gene>
<reference evidence="1" key="1">
    <citation type="submission" date="2025-08" db="UniProtKB">
        <authorList>
            <consortium name="RefSeq"/>
        </authorList>
    </citation>
    <scope>IDENTIFICATION</scope>
</reference>
<dbReference type="OrthoDB" id="1288003at2759"/>
<dbReference type="InterPro" id="IPR043128">
    <property type="entry name" value="Rev_trsase/Diguanyl_cyclase"/>
</dbReference>
<dbReference type="InterPro" id="IPR043502">
    <property type="entry name" value="DNA/RNA_pol_sf"/>
</dbReference>
<accession>A0A1S3ZBY8</accession>
<dbReference type="KEGG" id="nta:107785041"/>
<organism evidence="1">
    <name type="scientific">Nicotiana tabacum</name>
    <name type="common">Common tobacco</name>
    <dbReference type="NCBI Taxonomy" id="4097"/>
    <lineage>
        <taxon>Eukaryota</taxon>
        <taxon>Viridiplantae</taxon>
        <taxon>Streptophyta</taxon>
        <taxon>Embryophyta</taxon>
        <taxon>Tracheophyta</taxon>
        <taxon>Spermatophyta</taxon>
        <taxon>Magnoliopsida</taxon>
        <taxon>eudicotyledons</taxon>
        <taxon>Gunneridae</taxon>
        <taxon>Pentapetalae</taxon>
        <taxon>asterids</taxon>
        <taxon>lamiids</taxon>
        <taxon>Solanales</taxon>
        <taxon>Solanaceae</taxon>
        <taxon>Nicotianoideae</taxon>
        <taxon>Nicotianeae</taxon>
        <taxon>Nicotiana</taxon>
    </lineage>
</organism>
<proteinExistence type="predicted"/>
<protein>
    <submittedName>
        <fullName evidence="1">Uncharacterized mitochondrial protein AtMg00860-like</fullName>
    </submittedName>
</protein>
<evidence type="ECO:0000313" key="1">
    <source>
        <dbReference type="RefSeq" id="XP_016461747.1"/>
    </source>
</evidence>
<dbReference type="PANTHER" id="PTHR33064:SF37">
    <property type="entry name" value="RIBONUCLEASE H"/>
    <property type="match status" value="1"/>
</dbReference>
<dbReference type="STRING" id="4097.A0A1S3ZBY8"/>
<name>A0A1S3ZBY8_TOBAC</name>
<dbReference type="RefSeq" id="XP_016461747.1">
    <property type="nucleotide sequence ID" value="XM_016606261.1"/>
</dbReference>
<dbReference type="AlphaFoldDB" id="A0A1S3ZBY8"/>
<dbReference type="InterPro" id="IPR051320">
    <property type="entry name" value="Viral_Replic_Matur_Polypro"/>
</dbReference>
<sequence length="148" mass="16566">MRSCVKSAIADLSHFELCDRRSVANSANVGQFWALILQCTLRPAFMFCGPFCDRKPDFRGERIMVAPQKIAAVKNWPKPTTPTEIRSFLGLVGYYRRFVEGFSTLASLLNKLAQKAVKFQCSDACEKSFQELKSRLTIAPVLALPEGT</sequence>
<dbReference type="SUPFAM" id="SSF56672">
    <property type="entry name" value="DNA/RNA polymerases"/>
    <property type="match status" value="1"/>
</dbReference>
<dbReference type="FunFam" id="3.30.70.270:FF:000020">
    <property type="entry name" value="Transposon Tf2-6 polyprotein-like Protein"/>
    <property type="match status" value="1"/>
</dbReference>
<dbReference type="PANTHER" id="PTHR33064">
    <property type="entry name" value="POL PROTEIN"/>
    <property type="match status" value="1"/>
</dbReference>
<dbReference type="SMR" id="A0A1S3ZBY8"/>